<dbReference type="GO" id="GO:0016645">
    <property type="term" value="F:oxidoreductase activity, acting on the CH-NH group of donors"/>
    <property type="evidence" value="ECO:0007669"/>
    <property type="project" value="InterPro"/>
</dbReference>
<dbReference type="Gene3D" id="3.30.9.10">
    <property type="entry name" value="D-Amino Acid Oxidase, subunit A, domain 2"/>
    <property type="match status" value="1"/>
</dbReference>
<dbReference type="PANTHER" id="PTHR13847">
    <property type="entry name" value="SARCOSINE DEHYDROGENASE-RELATED"/>
    <property type="match status" value="1"/>
</dbReference>
<evidence type="ECO:0000256" key="6">
    <source>
        <dbReference type="ARBA" id="ARBA00022694"/>
    </source>
</evidence>
<keyword evidence="1 10" id="KW-0963">Cytoplasm</keyword>
<dbReference type="InterPro" id="IPR023032">
    <property type="entry name" value="tRNA_MAMT_biosynth_bifunc_MnmC"/>
</dbReference>
<evidence type="ECO:0000256" key="10">
    <source>
        <dbReference type="HAMAP-Rule" id="MF_01102"/>
    </source>
</evidence>
<dbReference type="Gene3D" id="3.50.50.60">
    <property type="entry name" value="FAD/NAD(P)-binding domain"/>
    <property type="match status" value="1"/>
</dbReference>
<dbReference type="InterPro" id="IPR029063">
    <property type="entry name" value="SAM-dependent_MTases_sf"/>
</dbReference>
<comment type="function">
    <text evidence="10">Catalyzes the last two steps in the biosynthesis of 5-methylaminomethyl-2-thiouridine (mnm(5)s(2)U) at the wobble position (U34) in tRNA. Catalyzes the FAD-dependent demodification of cmnm(5)s(2)U34 to nm(5)s(2)U34, followed by the transfer of a methyl group from S-adenosyl-L-methionine to nm(5)s(2)U34, to form mnm(5)s(2)U34.</text>
</comment>
<evidence type="ECO:0000313" key="13">
    <source>
        <dbReference type="EMBL" id="MBB4221911.1"/>
    </source>
</evidence>
<name>A0A840FXK7_9BURK</name>
<feature type="domain" description="FAD dependent oxidoreductase" evidence="11">
    <location>
        <begin position="285"/>
        <end position="621"/>
    </location>
</feature>
<dbReference type="Pfam" id="PF05430">
    <property type="entry name" value="Methyltransf_30"/>
    <property type="match status" value="1"/>
</dbReference>
<dbReference type="InterPro" id="IPR036188">
    <property type="entry name" value="FAD/NAD-bd_sf"/>
</dbReference>
<dbReference type="NCBIfam" id="TIGR03197">
    <property type="entry name" value="MnmC_Cterm"/>
    <property type="match status" value="1"/>
</dbReference>
<comment type="cofactor">
    <cofactor evidence="10">
        <name>FAD</name>
        <dbReference type="ChEBI" id="CHEBI:57692"/>
    </cofactor>
</comment>
<organism evidence="13 14">
    <name type="scientific">Variovorax guangxiensis</name>
    <dbReference type="NCBI Taxonomy" id="1775474"/>
    <lineage>
        <taxon>Bacteria</taxon>
        <taxon>Pseudomonadati</taxon>
        <taxon>Pseudomonadota</taxon>
        <taxon>Betaproteobacteria</taxon>
        <taxon>Burkholderiales</taxon>
        <taxon>Comamonadaceae</taxon>
        <taxon>Variovorax</taxon>
    </lineage>
</organism>
<dbReference type="SUPFAM" id="SSF51905">
    <property type="entry name" value="FAD/NAD(P)-binding domain"/>
    <property type="match status" value="1"/>
</dbReference>
<dbReference type="InterPro" id="IPR006076">
    <property type="entry name" value="FAD-dep_OxRdtase"/>
</dbReference>
<dbReference type="GO" id="GO:0002097">
    <property type="term" value="P:tRNA wobble base modification"/>
    <property type="evidence" value="ECO:0007669"/>
    <property type="project" value="UniProtKB-UniRule"/>
</dbReference>
<protein>
    <recommendedName>
        <fullName evidence="10">tRNA 5-methylaminomethyl-2-thiouridine biosynthesis bifunctional protein MnmC</fullName>
        <shortName evidence="10">tRNA mnm(5)s(2)U biosynthesis bifunctional protein</shortName>
    </recommendedName>
    <domain>
        <recommendedName>
            <fullName evidence="10">tRNA (mnm(5)s(2)U34)-methyltransferase</fullName>
            <ecNumber evidence="10">2.1.1.61</ecNumber>
        </recommendedName>
    </domain>
    <domain>
        <recommendedName>
            <fullName evidence="10">FAD-dependent cmnm(5)s(2)U34 oxidoreductase</fullName>
            <ecNumber evidence="10">1.5.-.-</ecNumber>
        </recommendedName>
    </domain>
</protein>
<dbReference type="GO" id="GO:0004808">
    <property type="term" value="F:tRNA (5-methylaminomethyl-2-thiouridylate)(34)-methyltransferase activity"/>
    <property type="evidence" value="ECO:0007669"/>
    <property type="project" value="UniProtKB-EC"/>
</dbReference>
<evidence type="ECO:0000256" key="8">
    <source>
        <dbReference type="ARBA" id="ARBA00023002"/>
    </source>
</evidence>
<keyword evidence="7 10" id="KW-0274">FAD</keyword>
<dbReference type="InterPro" id="IPR017610">
    <property type="entry name" value="tRNA_S-uridine_synth_MnmC_C"/>
</dbReference>
<sequence>MPPTSSSGNTAEPASPGCRCCPLEGGGRSDTKCAKPGGEPVTWRADGVPRSERFDDIYHTETGALAQSRHVFLGGCGLPEAWGGQPQWRILETGFGLGLNFLTTWQAWRADPARPRLLHFVSVEAHPVSAGDLVRAAGAYPELAPLAGELAAQWNGLLPGFHRLAFDEGRVLLTLCVGDVQPMLRAQRFEADSIFLDGFSPQQNPAMWSADTLKAVSRFARQGTRIATWTIARAIRDALAQQGFAVEKRPGLPPKRDCLRGTFAPAWTVRRREPAPERIEAPGRCAVIGAGLAGAAVAASLARRGWQVTVLDAAEWPASGASGLPVGMLAPHVSPDDALLSRLTRAGIRATWIELTRLLEEGRDWRASGVLERRPDGDVRVPAGWSSQGPNESWPAGADQLAAAGLPADVPAIWHARAAWVKPQRLIAAWLRQPGVEFRGGCRVARLEHHEDGWQLFDAAGELLTEADRIVICAGFESGRFAPALPLQPVRGQVAWGPMPDDSALLPTTPVNGDGHLVAHVPGEHGEAPMWLAGATFDRDSTSLDPTEADSNANRERLERLHPDAARALAGGESHTWVGVRCASGDRRPLAGPVDAGLWTCTALGSRGLSFAALCAELLAAQWHAEPLPLPATLAKALGTQRL</sequence>
<keyword evidence="8 10" id="KW-0560">Oxidoreductase</keyword>
<dbReference type="RefSeq" id="WP_184638259.1">
    <property type="nucleotide sequence ID" value="NZ_JACIFZ010000002.1"/>
</dbReference>
<evidence type="ECO:0000256" key="4">
    <source>
        <dbReference type="ARBA" id="ARBA00022679"/>
    </source>
</evidence>
<dbReference type="InterPro" id="IPR008471">
    <property type="entry name" value="MnmC-like_methylTransf"/>
</dbReference>
<dbReference type="NCBIfam" id="NF033855">
    <property type="entry name" value="tRNA_MNMC2"/>
    <property type="match status" value="1"/>
</dbReference>
<evidence type="ECO:0000256" key="2">
    <source>
        <dbReference type="ARBA" id="ARBA00022603"/>
    </source>
</evidence>
<keyword evidence="6 10" id="KW-0819">tRNA processing</keyword>
<keyword evidence="4 10" id="KW-0808">Transferase</keyword>
<comment type="catalytic activity">
    <reaction evidence="10">
        <text>5-aminomethyl-2-thiouridine(34) in tRNA + S-adenosyl-L-methionine = 5-methylaminomethyl-2-thiouridine(34) in tRNA + S-adenosyl-L-homocysteine + H(+)</text>
        <dbReference type="Rhea" id="RHEA:19569"/>
        <dbReference type="Rhea" id="RHEA-COMP:10195"/>
        <dbReference type="Rhea" id="RHEA-COMP:10197"/>
        <dbReference type="ChEBI" id="CHEBI:15378"/>
        <dbReference type="ChEBI" id="CHEBI:57856"/>
        <dbReference type="ChEBI" id="CHEBI:59789"/>
        <dbReference type="ChEBI" id="CHEBI:74454"/>
        <dbReference type="ChEBI" id="CHEBI:74455"/>
        <dbReference type="EC" id="2.1.1.61"/>
    </reaction>
</comment>
<dbReference type="InterPro" id="IPR047785">
    <property type="entry name" value="tRNA_MNMC2"/>
</dbReference>
<evidence type="ECO:0000259" key="11">
    <source>
        <dbReference type="Pfam" id="PF01266"/>
    </source>
</evidence>
<gene>
    <name evidence="10" type="primary">mnmC</name>
    <name evidence="13" type="ORF">GGD71_002671</name>
</gene>
<dbReference type="HAMAP" id="MF_01102">
    <property type="entry name" value="MnmC"/>
    <property type="match status" value="1"/>
</dbReference>
<dbReference type="EMBL" id="JACIFZ010000002">
    <property type="protein sequence ID" value="MBB4221911.1"/>
    <property type="molecule type" value="Genomic_DNA"/>
</dbReference>
<dbReference type="EC" id="1.5.-.-" evidence="10"/>
<evidence type="ECO:0000313" key="14">
    <source>
        <dbReference type="Proteomes" id="UP000524450"/>
    </source>
</evidence>
<accession>A0A840FXK7</accession>
<keyword evidence="3 10" id="KW-0285">Flavoprotein</keyword>
<evidence type="ECO:0000256" key="7">
    <source>
        <dbReference type="ARBA" id="ARBA00022827"/>
    </source>
</evidence>
<comment type="subcellular location">
    <subcellularLocation>
        <location evidence="10">Cytoplasm</location>
    </subcellularLocation>
</comment>
<comment type="similarity">
    <text evidence="10">In the N-terminal section; belongs to the methyltransferase superfamily. tRNA (mnm(5)s(2)U34)-methyltransferase family.</text>
</comment>
<dbReference type="EC" id="2.1.1.61" evidence="10"/>
<evidence type="ECO:0000256" key="1">
    <source>
        <dbReference type="ARBA" id="ARBA00022490"/>
    </source>
</evidence>
<reference evidence="13 14" key="1">
    <citation type="submission" date="2020-08" db="EMBL/GenBank/DDBJ databases">
        <title>Genomic Encyclopedia of Type Strains, Phase IV (KMG-V): Genome sequencing to study the core and pangenomes of soil and plant-associated prokaryotes.</title>
        <authorList>
            <person name="Whitman W."/>
        </authorList>
    </citation>
    <scope>NUCLEOTIDE SEQUENCE [LARGE SCALE GENOMIC DNA]</scope>
    <source>
        <strain evidence="13 14">34/80</strain>
    </source>
</reference>
<dbReference type="AlphaFoldDB" id="A0A840FXK7"/>
<dbReference type="GO" id="GO:0032259">
    <property type="term" value="P:methylation"/>
    <property type="evidence" value="ECO:0007669"/>
    <property type="project" value="UniProtKB-KW"/>
</dbReference>
<proteinExistence type="inferred from homology"/>
<evidence type="ECO:0000256" key="5">
    <source>
        <dbReference type="ARBA" id="ARBA00022691"/>
    </source>
</evidence>
<dbReference type="Pfam" id="PF01266">
    <property type="entry name" value="DAO"/>
    <property type="match status" value="1"/>
</dbReference>
<keyword evidence="5 10" id="KW-0949">S-adenosyl-L-methionine</keyword>
<dbReference type="Proteomes" id="UP000524450">
    <property type="component" value="Unassembled WGS sequence"/>
</dbReference>
<dbReference type="PANTHER" id="PTHR13847:SF283">
    <property type="entry name" value="TRNA 5-METHYLAMINOMETHYL-2-THIOURIDINE BIOSYNTHESIS BIFUNCTIONAL PROTEIN MNMC"/>
    <property type="match status" value="1"/>
</dbReference>
<evidence type="ECO:0000259" key="12">
    <source>
        <dbReference type="Pfam" id="PF05430"/>
    </source>
</evidence>
<dbReference type="Gene3D" id="3.40.50.150">
    <property type="entry name" value="Vaccinia Virus protein VP39"/>
    <property type="match status" value="1"/>
</dbReference>
<feature type="region of interest" description="FAD-dependent cmnm(5)s(2)U34 oxidoreductase" evidence="10">
    <location>
        <begin position="288"/>
        <end position="643"/>
    </location>
</feature>
<feature type="domain" description="MnmC-like methyltransferase" evidence="12">
    <location>
        <begin position="142"/>
        <end position="262"/>
    </location>
</feature>
<dbReference type="GO" id="GO:0050660">
    <property type="term" value="F:flavin adenine dinucleotide binding"/>
    <property type="evidence" value="ECO:0007669"/>
    <property type="project" value="UniProtKB-UniRule"/>
</dbReference>
<comment type="similarity">
    <text evidence="10">In the C-terminal section; belongs to the DAO family.</text>
</comment>
<comment type="caution">
    <text evidence="13">The sequence shown here is derived from an EMBL/GenBank/DDBJ whole genome shotgun (WGS) entry which is preliminary data.</text>
</comment>
<dbReference type="GO" id="GO:0005737">
    <property type="term" value="C:cytoplasm"/>
    <property type="evidence" value="ECO:0007669"/>
    <property type="project" value="UniProtKB-SubCell"/>
</dbReference>
<keyword evidence="9 10" id="KW-0511">Multifunctional enzyme</keyword>
<evidence type="ECO:0000256" key="9">
    <source>
        <dbReference type="ARBA" id="ARBA00023268"/>
    </source>
</evidence>
<evidence type="ECO:0000256" key="3">
    <source>
        <dbReference type="ARBA" id="ARBA00022630"/>
    </source>
</evidence>
<feature type="region of interest" description="tRNA (mnm(5)s(2)U34)-methyltransferase" evidence="10">
    <location>
        <begin position="1"/>
        <end position="264"/>
    </location>
</feature>
<keyword evidence="2 10" id="KW-0489">Methyltransferase</keyword>